<accession>A0A4S4BKX1</accession>
<protein>
    <submittedName>
        <fullName evidence="1">Uncharacterized protein</fullName>
    </submittedName>
</protein>
<dbReference type="RefSeq" id="WP_136372042.1">
    <property type="nucleotide sequence ID" value="NZ_SSOB01000032.1"/>
</dbReference>
<name>A0A4S4BKX1_9BACL</name>
<proteinExistence type="predicted"/>
<sequence>MGFVSKELLAKHNVIEDVFDYKDLDIDEKILKIYSYFENSFLELYGSYADLFKIKDYCFYIKDNNKCNAFALTRKGYNIIGITNGYPILLSQKLDEKYFRSIVLAGIGNDEPLQKAYIDLYEDREFVFDKFILDCSIKFTFNHEFQHIMQFSSSKLKRNDFLLQENWAEDNFDIKLHAWEFDADRMASYEVLKYVFRTHANFKVKSDEKLKCLLYVGCASMIITNCLFYFGVMNQLGPQLSVRKLEFYEKKFSHPHPLVRCINIMEYYFDSITTDLPRLKMDSQELLNNTLVITKLYFNMLIPTQNVIT</sequence>
<gene>
    <name evidence="1" type="ORF">E6C55_22350</name>
</gene>
<dbReference type="Proteomes" id="UP000310636">
    <property type="component" value="Unassembled WGS sequence"/>
</dbReference>
<dbReference type="AlphaFoldDB" id="A0A4S4BKX1"/>
<comment type="caution">
    <text evidence="1">The sequence shown here is derived from an EMBL/GenBank/DDBJ whole genome shotgun (WGS) entry which is preliminary data.</text>
</comment>
<evidence type="ECO:0000313" key="2">
    <source>
        <dbReference type="Proteomes" id="UP000310636"/>
    </source>
</evidence>
<organism evidence="1 2">
    <name type="scientific">Cohnella fermenti</name>
    <dbReference type="NCBI Taxonomy" id="2565925"/>
    <lineage>
        <taxon>Bacteria</taxon>
        <taxon>Bacillati</taxon>
        <taxon>Bacillota</taxon>
        <taxon>Bacilli</taxon>
        <taxon>Bacillales</taxon>
        <taxon>Paenibacillaceae</taxon>
        <taxon>Cohnella</taxon>
    </lineage>
</organism>
<reference evidence="1 2" key="1">
    <citation type="submission" date="2019-04" db="EMBL/GenBank/DDBJ databases">
        <title>Cohnella sp. nov. isolated from preserved vegetables.</title>
        <authorList>
            <person name="Lin S.-Y."/>
            <person name="Hung M.-H."/>
            <person name="Young C.-C."/>
        </authorList>
    </citation>
    <scope>NUCLEOTIDE SEQUENCE [LARGE SCALE GENOMIC DNA]</scope>
    <source>
        <strain evidence="1 2">CC-MHH1044</strain>
    </source>
</reference>
<dbReference type="EMBL" id="SSOB01000032">
    <property type="protein sequence ID" value="THF75388.1"/>
    <property type="molecule type" value="Genomic_DNA"/>
</dbReference>
<evidence type="ECO:0000313" key="1">
    <source>
        <dbReference type="EMBL" id="THF75388.1"/>
    </source>
</evidence>
<keyword evidence="2" id="KW-1185">Reference proteome</keyword>
<dbReference type="OrthoDB" id="7061679at2"/>